<accession>A0A0C3BUW6</accession>
<dbReference type="InParanoid" id="A0A0C3BUW6"/>
<feature type="non-terminal residue" evidence="1">
    <location>
        <position position="117"/>
    </location>
</feature>
<dbReference type="AlphaFoldDB" id="A0A0C3BUW6"/>
<dbReference type="OrthoDB" id="10003767at2759"/>
<dbReference type="EMBL" id="KN833001">
    <property type="protein sequence ID" value="KIM81102.1"/>
    <property type="molecule type" value="Genomic_DNA"/>
</dbReference>
<dbReference type="Proteomes" id="UP000054166">
    <property type="component" value="Unassembled WGS sequence"/>
</dbReference>
<sequence>IDKQSGKIMALIDFEGTTVAPLWDCAVVPRWILPSKYEESSAIGLPEASRGALNAQFLEIMSHLYSSGEWRLAHTYGRPFRLLVDRLPFQIGVWADYSCEQWVDSRLSWAKMHPGVG</sequence>
<name>A0A0C3BUW6_PILCF</name>
<keyword evidence="2" id="KW-1185">Reference proteome</keyword>
<reference evidence="2" key="2">
    <citation type="submission" date="2015-01" db="EMBL/GenBank/DDBJ databases">
        <title>Evolutionary Origins and Diversification of the Mycorrhizal Mutualists.</title>
        <authorList>
            <consortium name="DOE Joint Genome Institute"/>
            <consortium name="Mycorrhizal Genomics Consortium"/>
            <person name="Kohler A."/>
            <person name="Kuo A."/>
            <person name="Nagy L.G."/>
            <person name="Floudas D."/>
            <person name="Copeland A."/>
            <person name="Barry K.W."/>
            <person name="Cichocki N."/>
            <person name="Veneault-Fourrey C."/>
            <person name="LaButti K."/>
            <person name="Lindquist E.A."/>
            <person name="Lipzen A."/>
            <person name="Lundell T."/>
            <person name="Morin E."/>
            <person name="Murat C."/>
            <person name="Riley R."/>
            <person name="Ohm R."/>
            <person name="Sun H."/>
            <person name="Tunlid A."/>
            <person name="Henrissat B."/>
            <person name="Grigoriev I.V."/>
            <person name="Hibbett D.S."/>
            <person name="Martin F."/>
        </authorList>
    </citation>
    <scope>NUCLEOTIDE SEQUENCE [LARGE SCALE GENOMIC DNA]</scope>
    <source>
        <strain evidence="2">F 1598</strain>
    </source>
</reference>
<reference evidence="1 2" key="1">
    <citation type="submission" date="2014-04" db="EMBL/GenBank/DDBJ databases">
        <authorList>
            <consortium name="DOE Joint Genome Institute"/>
            <person name="Kuo A."/>
            <person name="Tarkka M."/>
            <person name="Buscot F."/>
            <person name="Kohler A."/>
            <person name="Nagy L.G."/>
            <person name="Floudas D."/>
            <person name="Copeland A."/>
            <person name="Barry K.W."/>
            <person name="Cichocki N."/>
            <person name="Veneault-Fourrey C."/>
            <person name="LaButti K."/>
            <person name="Lindquist E.A."/>
            <person name="Lipzen A."/>
            <person name="Lundell T."/>
            <person name="Morin E."/>
            <person name="Murat C."/>
            <person name="Sun H."/>
            <person name="Tunlid A."/>
            <person name="Henrissat B."/>
            <person name="Grigoriev I.V."/>
            <person name="Hibbett D.S."/>
            <person name="Martin F."/>
            <person name="Nordberg H.P."/>
            <person name="Cantor M.N."/>
            <person name="Hua S.X."/>
        </authorList>
    </citation>
    <scope>NUCLEOTIDE SEQUENCE [LARGE SCALE GENOMIC DNA]</scope>
    <source>
        <strain evidence="1 2">F 1598</strain>
    </source>
</reference>
<dbReference type="HOGENOM" id="CLU_135401_0_0_1"/>
<proteinExistence type="predicted"/>
<protein>
    <submittedName>
        <fullName evidence="1">Uncharacterized protein</fullName>
    </submittedName>
</protein>
<evidence type="ECO:0000313" key="1">
    <source>
        <dbReference type="EMBL" id="KIM81102.1"/>
    </source>
</evidence>
<gene>
    <name evidence="1" type="ORF">PILCRDRAFT_52520</name>
</gene>
<evidence type="ECO:0000313" key="2">
    <source>
        <dbReference type="Proteomes" id="UP000054166"/>
    </source>
</evidence>
<organism evidence="1 2">
    <name type="scientific">Piloderma croceum (strain F 1598)</name>
    <dbReference type="NCBI Taxonomy" id="765440"/>
    <lineage>
        <taxon>Eukaryota</taxon>
        <taxon>Fungi</taxon>
        <taxon>Dikarya</taxon>
        <taxon>Basidiomycota</taxon>
        <taxon>Agaricomycotina</taxon>
        <taxon>Agaricomycetes</taxon>
        <taxon>Agaricomycetidae</taxon>
        <taxon>Atheliales</taxon>
        <taxon>Atheliaceae</taxon>
        <taxon>Piloderma</taxon>
    </lineage>
</organism>
<feature type="non-terminal residue" evidence="1">
    <location>
        <position position="1"/>
    </location>
</feature>